<reference evidence="4" key="1">
    <citation type="submission" date="2023-12" db="EMBL/GenBank/DDBJ databases">
        <title>Novel species in genus Nocardioides.</title>
        <authorList>
            <person name="Zhou H."/>
        </authorList>
    </citation>
    <scope>NUCLEOTIDE SEQUENCE [LARGE SCALE GENOMIC DNA]</scope>
    <source>
        <strain evidence="4">HM61</strain>
    </source>
</reference>
<proteinExistence type="predicted"/>
<dbReference type="CDD" id="cd01949">
    <property type="entry name" value="GGDEF"/>
    <property type="match status" value="1"/>
</dbReference>
<feature type="transmembrane region" description="Helical" evidence="1">
    <location>
        <begin position="146"/>
        <end position="166"/>
    </location>
</feature>
<organism evidence="3 4">
    <name type="scientific">Nocardioides bizhenqiangii</name>
    <dbReference type="NCBI Taxonomy" id="3095076"/>
    <lineage>
        <taxon>Bacteria</taxon>
        <taxon>Bacillati</taxon>
        <taxon>Actinomycetota</taxon>
        <taxon>Actinomycetes</taxon>
        <taxon>Propionibacteriales</taxon>
        <taxon>Nocardioidaceae</taxon>
        <taxon>Nocardioides</taxon>
    </lineage>
</organism>
<dbReference type="NCBIfam" id="TIGR00254">
    <property type="entry name" value="GGDEF"/>
    <property type="match status" value="1"/>
</dbReference>
<feature type="transmembrane region" description="Helical" evidence="1">
    <location>
        <begin position="48"/>
        <end position="68"/>
    </location>
</feature>
<dbReference type="InterPro" id="IPR000160">
    <property type="entry name" value="GGDEF_dom"/>
</dbReference>
<keyword evidence="1" id="KW-0472">Membrane</keyword>
<dbReference type="PROSITE" id="PS50887">
    <property type="entry name" value="GGDEF"/>
    <property type="match status" value="1"/>
</dbReference>
<dbReference type="SUPFAM" id="SSF55073">
    <property type="entry name" value="Nucleotide cyclase"/>
    <property type="match status" value="1"/>
</dbReference>
<feature type="domain" description="GGDEF" evidence="2">
    <location>
        <begin position="210"/>
        <end position="344"/>
    </location>
</feature>
<evidence type="ECO:0000313" key="4">
    <source>
        <dbReference type="Proteomes" id="UP001327225"/>
    </source>
</evidence>
<keyword evidence="3" id="KW-0808">Transferase</keyword>
<keyword evidence="3" id="KW-0548">Nucleotidyltransferase</keyword>
<dbReference type="EC" id="2.7.7.65" evidence="3"/>
<evidence type="ECO:0000313" key="3">
    <source>
        <dbReference type="EMBL" id="WQQ27163.1"/>
    </source>
</evidence>
<dbReference type="PANTHER" id="PTHR45138">
    <property type="entry name" value="REGULATORY COMPONENTS OF SENSORY TRANSDUCTION SYSTEM"/>
    <property type="match status" value="1"/>
</dbReference>
<evidence type="ECO:0000259" key="2">
    <source>
        <dbReference type="PROSITE" id="PS50887"/>
    </source>
</evidence>
<feature type="transmembrane region" description="Helical" evidence="1">
    <location>
        <begin position="121"/>
        <end position="140"/>
    </location>
</feature>
<dbReference type="RefSeq" id="WP_322458326.1">
    <property type="nucleotide sequence ID" value="NZ_CP141059.1"/>
</dbReference>
<name>A0ABZ0ZS44_9ACTN</name>
<dbReference type="SMART" id="SM00267">
    <property type="entry name" value="GGDEF"/>
    <property type="match status" value="1"/>
</dbReference>
<keyword evidence="1" id="KW-0812">Transmembrane</keyword>
<dbReference type="EMBL" id="CP141059">
    <property type="protein sequence ID" value="WQQ27163.1"/>
    <property type="molecule type" value="Genomic_DNA"/>
</dbReference>
<accession>A0ABZ0ZS44</accession>
<dbReference type="Pfam" id="PF00990">
    <property type="entry name" value="GGDEF"/>
    <property type="match status" value="1"/>
</dbReference>
<dbReference type="Proteomes" id="UP001327225">
    <property type="component" value="Chromosome"/>
</dbReference>
<protein>
    <submittedName>
        <fullName evidence="3">GGDEF domain-containing protein</fullName>
        <ecNumber evidence="3">2.7.7.65</ecNumber>
    </submittedName>
</protein>
<dbReference type="PANTHER" id="PTHR45138:SF9">
    <property type="entry name" value="DIGUANYLATE CYCLASE DGCM-RELATED"/>
    <property type="match status" value="1"/>
</dbReference>
<evidence type="ECO:0000256" key="1">
    <source>
        <dbReference type="SAM" id="Phobius"/>
    </source>
</evidence>
<feature type="transmembrane region" description="Helical" evidence="1">
    <location>
        <begin position="74"/>
        <end position="93"/>
    </location>
</feature>
<sequence>MNALLWMQPRDPRSAGRVISVLSAVAVGVTAVSAPLQPAEHHMGRSSVIVTAAIVALGVVLSALVTRFHEAHRWAWALCPLLAVAAITAVDLLTSDASMSAQIFFLFPALYGASQLRPPGAVVMTAASVIGEVIVVGAQLPLRQAVVDAGYVTAALVTTTVLLAAASERQARLVARLEAMAAIDSLTGLVTRRVFDEAASSALSSAGNDAGTALILIDVDHFKTINDRFGHPAGDEVLVQLAELLVEHTRDGDVVCRMGGDEIAVLLPGCTHEASVHRAREILDAVQTHTFLLLDGAGVEVSISMGLAHAPSHAIDLRRLYQAADAALYRAKQGGRNQLAAADAPVRT</sequence>
<dbReference type="Gene3D" id="3.30.70.270">
    <property type="match status" value="1"/>
</dbReference>
<feature type="transmembrane region" description="Helical" evidence="1">
    <location>
        <begin position="15"/>
        <end position="36"/>
    </location>
</feature>
<gene>
    <name evidence="3" type="ORF">SHK19_02805</name>
</gene>
<keyword evidence="1" id="KW-1133">Transmembrane helix</keyword>
<dbReference type="InterPro" id="IPR043128">
    <property type="entry name" value="Rev_trsase/Diguanyl_cyclase"/>
</dbReference>
<dbReference type="InterPro" id="IPR050469">
    <property type="entry name" value="Diguanylate_Cyclase"/>
</dbReference>
<dbReference type="GO" id="GO:0052621">
    <property type="term" value="F:diguanylate cyclase activity"/>
    <property type="evidence" value="ECO:0007669"/>
    <property type="project" value="UniProtKB-EC"/>
</dbReference>
<keyword evidence="4" id="KW-1185">Reference proteome</keyword>
<dbReference type="InterPro" id="IPR029787">
    <property type="entry name" value="Nucleotide_cyclase"/>
</dbReference>